<feature type="region of interest" description="Disordered" evidence="1">
    <location>
        <begin position="1"/>
        <end position="20"/>
    </location>
</feature>
<evidence type="ECO:0000256" key="1">
    <source>
        <dbReference type="SAM" id="MobiDB-lite"/>
    </source>
</evidence>
<sequence>MSHQPFDWPDDTDSSSSPERVLCGEHARTRDAPVCPLSAVSPSASDLSLRRRDSDCTARRDGKRLGMIMLPGVVGFEIIKTYVPPLLYAKFRSFYYPLSYAKFALSIKLLLSLVYFKDKKICKKKCVVRSTLAAEGSSPCVAKDVCPTKRDSKPELVDGMDSGNPSTSLCPVSERDCMVESAPITTSKVGSTVTNASVVPPEEKSPVSGVVTPSDFIYKPRVRCSVALSSGHSNGKHSYRSSIRADSHVSTSFTDEPSHSTQFCAHRCSRSSRQNHHH</sequence>
<name>A0A3P7H9C2_HYDTA</name>
<dbReference type="AlphaFoldDB" id="A0A3P7H9C2"/>
<dbReference type="OrthoDB" id="6273945at2759"/>
<keyword evidence="4" id="KW-1185">Reference proteome</keyword>
<keyword evidence="2" id="KW-0812">Transmembrane</keyword>
<organism evidence="3 4">
    <name type="scientific">Hydatigena taeniaeformis</name>
    <name type="common">Feline tapeworm</name>
    <name type="synonym">Taenia taeniaeformis</name>
    <dbReference type="NCBI Taxonomy" id="6205"/>
    <lineage>
        <taxon>Eukaryota</taxon>
        <taxon>Metazoa</taxon>
        <taxon>Spiralia</taxon>
        <taxon>Lophotrochozoa</taxon>
        <taxon>Platyhelminthes</taxon>
        <taxon>Cestoda</taxon>
        <taxon>Eucestoda</taxon>
        <taxon>Cyclophyllidea</taxon>
        <taxon>Taeniidae</taxon>
        <taxon>Hydatigera</taxon>
    </lineage>
</organism>
<dbReference type="EMBL" id="UYWX01020316">
    <property type="protein sequence ID" value="VDM30945.1"/>
    <property type="molecule type" value="Genomic_DNA"/>
</dbReference>
<evidence type="ECO:0000313" key="4">
    <source>
        <dbReference type="Proteomes" id="UP000274429"/>
    </source>
</evidence>
<keyword evidence="2" id="KW-0472">Membrane</keyword>
<evidence type="ECO:0000256" key="2">
    <source>
        <dbReference type="SAM" id="Phobius"/>
    </source>
</evidence>
<dbReference type="Proteomes" id="UP000274429">
    <property type="component" value="Unassembled WGS sequence"/>
</dbReference>
<protein>
    <submittedName>
        <fullName evidence="3">Uncharacterized protein</fullName>
    </submittedName>
</protein>
<keyword evidence="2" id="KW-1133">Transmembrane helix</keyword>
<proteinExistence type="predicted"/>
<evidence type="ECO:0000313" key="3">
    <source>
        <dbReference type="EMBL" id="VDM30945.1"/>
    </source>
</evidence>
<reference evidence="3 4" key="1">
    <citation type="submission" date="2018-11" db="EMBL/GenBank/DDBJ databases">
        <authorList>
            <consortium name="Pathogen Informatics"/>
        </authorList>
    </citation>
    <scope>NUCLEOTIDE SEQUENCE [LARGE SCALE GENOMIC DNA]</scope>
</reference>
<accession>A0A3P7H9C2</accession>
<gene>
    <name evidence="3" type="ORF">TTAC_LOCUS6695</name>
</gene>
<feature type="transmembrane region" description="Helical" evidence="2">
    <location>
        <begin position="94"/>
        <end position="116"/>
    </location>
</feature>